<sequence>MAATRVRFCLALLMLVASMAAWMMPSAVAGSRPPPNYADALSKCLLFYEGQRSGKLPPTQRVTWRKDSGLIDGQDAGVDLVGGYYDAGDNVKFGFPLAFTGTVLAWSIVEFSAEMGPELVHAHEALRWLTDYLLKATTQPNRVFVQSGEPFSDHSCWQRPEDMDTPRPSFQVNDTHPGSEVAGETAAALAAASIVFRSSDPAYADTLLSRAKQVTQSILVLEIYQGSYAESIGQWVCPFYCDISGYEDELVWGAAWLNRATNSSDYMEHIIHGIQQIQTQTKLRVNGYDWQFSWDNKDAGSYILLLLMQKTDDDYSRYAQNFACSLLPQSPYKSTEYTPGGLIHKASMANLQAVTALSFLLVVYGRHLSSVNGIVTCGNSQFPPSALIDLAKSQVDYILGDNPLNMSYMVGYGNKFPQRIHHRAASVPSVDQHPQHLWCKDGTPYYVTDAPNPNLLVGALSGGPNDGSDDYLDYRPWANQSEPATYMNAPFVGLLAYFSRYG</sequence>
<evidence type="ECO:0000256" key="9">
    <source>
        <dbReference type="RuleBase" id="RU361166"/>
    </source>
</evidence>
<reference evidence="11 12" key="1">
    <citation type="journal article" date="2019" name="Nat. Plants">
        <title>Genome sequencing of Musa balbisiana reveals subgenome evolution and function divergence in polyploid bananas.</title>
        <authorList>
            <person name="Yao X."/>
        </authorList>
    </citation>
    <scope>NUCLEOTIDE SEQUENCE [LARGE SCALE GENOMIC DNA]</scope>
    <source>
        <strain evidence="12">cv. DH-PKW</strain>
        <tissue evidence="11">Leaves</tissue>
    </source>
</reference>
<dbReference type="EC" id="3.2.1.4" evidence="9"/>
<dbReference type="InterPro" id="IPR001701">
    <property type="entry name" value="Glyco_hydro_9"/>
</dbReference>
<gene>
    <name evidence="11" type="ORF">C4D60_Mb11t03340</name>
</gene>
<feature type="chain" id="PRO_5021040849" description="Endoglucanase" evidence="9">
    <location>
        <begin position="30"/>
        <end position="502"/>
    </location>
</feature>
<keyword evidence="5 8" id="KW-0119">Carbohydrate metabolism</keyword>
<dbReference type="PANTHER" id="PTHR22298">
    <property type="entry name" value="ENDO-1,4-BETA-GLUCANASE"/>
    <property type="match status" value="1"/>
</dbReference>
<dbReference type="InterPro" id="IPR012341">
    <property type="entry name" value="6hp_glycosidase-like_sf"/>
</dbReference>
<proteinExistence type="inferred from homology"/>
<evidence type="ECO:0000256" key="2">
    <source>
        <dbReference type="ARBA" id="ARBA00007072"/>
    </source>
</evidence>
<dbReference type="Proteomes" id="UP000317650">
    <property type="component" value="Chromosome 11"/>
</dbReference>
<evidence type="ECO:0000256" key="8">
    <source>
        <dbReference type="PROSITE-ProRule" id="PRU10059"/>
    </source>
</evidence>
<organism evidence="11 12">
    <name type="scientific">Musa balbisiana</name>
    <name type="common">Banana</name>
    <dbReference type="NCBI Taxonomy" id="52838"/>
    <lineage>
        <taxon>Eukaryota</taxon>
        <taxon>Viridiplantae</taxon>
        <taxon>Streptophyta</taxon>
        <taxon>Embryophyta</taxon>
        <taxon>Tracheophyta</taxon>
        <taxon>Spermatophyta</taxon>
        <taxon>Magnoliopsida</taxon>
        <taxon>Liliopsida</taxon>
        <taxon>Zingiberales</taxon>
        <taxon>Musaceae</taxon>
        <taxon>Musa</taxon>
    </lineage>
</organism>
<evidence type="ECO:0000256" key="4">
    <source>
        <dbReference type="ARBA" id="ARBA00023001"/>
    </source>
</evidence>
<dbReference type="PROSITE" id="PS00592">
    <property type="entry name" value="GH9_2"/>
    <property type="match status" value="1"/>
</dbReference>
<dbReference type="AlphaFoldDB" id="A0A4S8J1G9"/>
<feature type="signal peptide" evidence="9">
    <location>
        <begin position="1"/>
        <end position="29"/>
    </location>
</feature>
<evidence type="ECO:0000313" key="12">
    <source>
        <dbReference type="Proteomes" id="UP000317650"/>
    </source>
</evidence>
<evidence type="ECO:0000256" key="7">
    <source>
        <dbReference type="ARBA" id="ARBA00023326"/>
    </source>
</evidence>
<dbReference type="InterPro" id="IPR008928">
    <property type="entry name" value="6-hairpin_glycosidase_sf"/>
</dbReference>
<dbReference type="Gene3D" id="1.50.10.10">
    <property type="match status" value="1"/>
</dbReference>
<dbReference type="InterPro" id="IPR018221">
    <property type="entry name" value="Glyco_hydro_9_His_AS"/>
</dbReference>
<keyword evidence="9" id="KW-0732">Signal</keyword>
<dbReference type="GO" id="GO:0008810">
    <property type="term" value="F:cellulase activity"/>
    <property type="evidence" value="ECO:0007669"/>
    <property type="project" value="UniProtKB-EC"/>
</dbReference>
<keyword evidence="7 8" id="KW-0624">Polysaccharide degradation</keyword>
<evidence type="ECO:0000256" key="5">
    <source>
        <dbReference type="ARBA" id="ARBA00023277"/>
    </source>
</evidence>
<feature type="domain" description="Glycoside hydrolase family 9" evidence="10">
    <location>
        <begin position="37"/>
        <end position="495"/>
    </location>
</feature>
<dbReference type="STRING" id="52838.A0A4S8J1G9"/>
<dbReference type="EMBL" id="PYDT01000007">
    <property type="protein sequence ID" value="THU55131.1"/>
    <property type="molecule type" value="Genomic_DNA"/>
</dbReference>
<keyword evidence="4 9" id="KW-0136">Cellulose degradation</keyword>
<dbReference type="FunFam" id="1.50.10.10:FF:000020">
    <property type="entry name" value="Endoglucanase"/>
    <property type="match status" value="1"/>
</dbReference>
<evidence type="ECO:0000256" key="3">
    <source>
        <dbReference type="ARBA" id="ARBA00022801"/>
    </source>
</evidence>
<comment type="caution">
    <text evidence="11">The sequence shown here is derived from an EMBL/GenBank/DDBJ whole genome shotgun (WGS) entry which is preliminary data.</text>
</comment>
<dbReference type="GO" id="GO:0030245">
    <property type="term" value="P:cellulose catabolic process"/>
    <property type="evidence" value="ECO:0007669"/>
    <property type="project" value="UniProtKB-KW"/>
</dbReference>
<dbReference type="SUPFAM" id="SSF48208">
    <property type="entry name" value="Six-hairpin glycosidases"/>
    <property type="match status" value="1"/>
</dbReference>
<keyword evidence="12" id="KW-1185">Reference proteome</keyword>
<keyword evidence="6 8" id="KW-0326">Glycosidase</keyword>
<evidence type="ECO:0000313" key="11">
    <source>
        <dbReference type="EMBL" id="THU55131.1"/>
    </source>
</evidence>
<name>A0A4S8J1G9_MUSBA</name>
<evidence type="ECO:0000256" key="1">
    <source>
        <dbReference type="ARBA" id="ARBA00000966"/>
    </source>
</evidence>
<dbReference type="Pfam" id="PF00759">
    <property type="entry name" value="Glyco_hydro_9"/>
    <property type="match status" value="1"/>
</dbReference>
<protein>
    <recommendedName>
        <fullName evidence="9">Endoglucanase</fullName>
        <ecNumber evidence="9">3.2.1.4</ecNumber>
    </recommendedName>
</protein>
<comment type="similarity">
    <text evidence="2 8 9">Belongs to the glycosyl hydrolase 9 (cellulase E) family.</text>
</comment>
<comment type="catalytic activity">
    <reaction evidence="1 9">
        <text>Endohydrolysis of (1-&gt;4)-beta-D-glucosidic linkages in cellulose, lichenin and cereal beta-D-glucans.</text>
        <dbReference type="EC" id="3.2.1.4"/>
    </reaction>
</comment>
<evidence type="ECO:0000256" key="6">
    <source>
        <dbReference type="ARBA" id="ARBA00023295"/>
    </source>
</evidence>
<feature type="active site" evidence="8">
    <location>
        <position position="421"/>
    </location>
</feature>
<keyword evidence="3 8" id="KW-0378">Hydrolase</keyword>
<accession>A0A4S8J1G9</accession>
<evidence type="ECO:0000259" key="10">
    <source>
        <dbReference type="Pfam" id="PF00759"/>
    </source>
</evidence>